<evidence type="ECO:0000256" key="4">
    <source>
        <dbReference type="ARBA" id="ARBA00022840"/>
    </source>
</evidence>
<accession>A0A1D2M4S5</accession>
<dbReference type="GO" id="GO:0044539">
    <property type="term" value="P:long-chain fatty acid import into cell"/>
    <property type="evidence" value="ECO:0007669"/>
    <property type="project" value="TreeGrafter"/>
</dbReference>
<dbReference type="AlphaFoldDB" id="A0A1D2M4S5"/>
<comment type="caution">
    <text evidence="5">The sequence shown here is derived from an EMBL/GenBank/DDBJ whole genome shotgun (WGS) entry which is preliminary data.</text>
</comment>
<dbReference type="Gene3D" id="3.40.50.12780">
    <property type="entry name" value="N-terminal domain of ligase-like"/>
    <property type="match status" value="1"/>
</dbReference>
<keyword evidence="4" id="KW-0067">ATP-binding</keyword>
<keyword evidence="6" id="KW-1185">Reference proteome</keyword>
<dbReference type="GO" id="GO:0005886">
    <property type="term" value="C:plasma membrane"/>
    <property type="evidence" value="ECO:0007669"/>
    <property type="project" value="TreeGrafter"/>
</dbReference>
<dbReference type="SUPFAM" id="SSF56801">
    <property type="entry name" value="Acetyl-CoA synthetase-like"/>
    <property type="match status" value="1"/>
</dbReference>
<comment type="similarity">
    <text evidence="1">Belongs to the ATP-dependent AMP-binding enzyme family.</text>
</comment>
<keyword evidence="2" id="KW-0436">Ligase</keyword>
<dbReference type="GO" id="GO:0005324">
    <property type="term" value="F:long-chain fatty acid transmembrane transporter activity"/>
    <property type="evidence" value="ECO:0007669"/>
    <property type="project" value="TreeGrafter"/>
</dbReference>
<dbReference type="EMBL" id="LJIJ01004306">
    <property type="protein sequence ID" value="ODM87976.1"/>
    <property type="molecule type" value="Genomic_DNA"/>
</dbReference>
<reference evidence="5 6" key="1">
    <citation type="journal article" date="2016" name="Genome Biol. Evol.">
        <title>Gene Family Evolution Reflects Adaptation to Soil Environmental Stressors in the Genome of the Collembolan Orchesella cincta.</title>
        <authorList>
            <person name="Faddeeva-Vakhrusheva A."/>
            <person name="Derks M.F."/>
            <person name="Anvar S.Y."/>
            <person name="Agamennone V."/>
            <person name="Suring W."/>
            <person name="Smit S."/>
            <person name="van Straalen N.M."/>
            <person name="Roelofs D."/>
        </authorList>
    </citation>
    <scope>NUCLEOTIDE SEQUENCE [LARGE SCALE GENOMIC DNA]</scope>
    <source>
        <tissue evidence="5">Mixed pool</tissue>
    </source>
</reference>
<dbReference type="PANTHER" id="PTHR43107:SF15">
    <property type="entry name" value="FATTY ACID TRANSPORT PROTEIN 3, ISOFORM A"/>
    <property type="match status" value="1"/>
</dbReference>
<evidence type="ECO:0000313" key="6">
    <source>
        <dbReference type="Proteomes" id="UP000094527"/>
    </source>
</evidence>
<evidence type="ECO:0000256" key="2">
    <source>
        <dbReference type="ARBA" id="ARBA00022598"/>
    </source>
</evidence>
<dbReference type="OrthoDB" id="288590at2759"/>
<dbReference type="OMA" id="DERGCCI"/>
<dbReference type="GO" id="GO:0004467">
    <property type="term" value="F:long-chain fatty acid-CoA ligase activity"/>
    <property type="evidence" value="ECO:0007669"/>
    <property type="project" value="TreeGrafter"/>
</dbReference>
<dbReference type="PANTHER" id="PTHR43107">
    <property type="entry name" value="LONG-CHAIN FATTY ACID TRANSPORT PROTEIN"/>
    <property type="match status" value="1"/>
</dbReference>
<proteinExistence type="inferred from homology"/>
<sequence length="209" mass="24034">MTTNFWKDVHKYKVTVCMYVGELCRFLHNQPVNSELEVGHSLRAFFGGGGLRPEFGQLFRKDLSQSRRKIGACGYIPIWLQPSHPIQLIKIDQITGEIVRDEKTGFAIRCEDGEPGELIGKIIDSVPMSRFDGYTDKEATEKRIARNVFKQGDKYFRTGDCLCRDKYGYYYFQDRIGDTFRWKAENVATTMVEAVISKDLGMRDNTVYG</sequence>
<evidence type="ECO:0000256" key="3">
    <source>
        <dbReference type="ARBA" id="ARBA00022741"/>
    </source>
</evidence>
<dbReference type="Proteomes" id="UP000094527">
    <property type="component" value="Unassembled WGS sequence"/>
</dbReference>
<dbReference type="STRING" id="48709.A0A1D2M4S5"/>
<evidence type="ECO:0000256" key="1">
    <source>
        <dbReference type="ARBA" id="ARBA00006432"/>
    </source>
</evidence>
<gene>
    <name evidence="5" type="ORF">Ocin01_18708</name>
</gene>
<organism evidence="5 6">
    <name type="scientific">Orchesella cincta</name>
    <name type="common">Springtail</name>
    <name type="synonym">Podura cincta</name>
    <dbReference type="NCBI Taxonomy" id="48709"/>
    <lineage>
        <taxon>Eukaryota</taxon>
        <taxon>Metazoa</taxon>
        <taxon>Ecdysozoa</taxon>
        <taxon>Arthropoda</taxon>
        <taxon>Hexapoda</taxon>
        <taxon>Collembola</taxon>
        <taxon>Entomobryomorpha</taxon>
        <taxon>Entomobryoidea</taxon>
        <taxon>Orchesellidae</taxon>
        <taxon>Orchesellinae</taxon>
        <taxon>Orchesella</taxon>
    </lineage>
</organism>
<name>A0A1D2M4S5_ORCCI</name>
<evidence type="ECO:0000313" key="5">
    <source>
        <dbReference type="EMBL" id="ODM87976.1"/>
    </source>
</evidence>
<dbReference type="InterPro" id="IPR042099">
    <property type="entry name" value="ANL_N_sf"/>
</dbReference>
<dbReference type="GO" id="GO:0005524">
    <property type="term" value="F:ATP binding"/>
    <property type="evidence" value="ECO:0007669"/>
    <property type="project" value="UniProtKB-KW"/>
</dbReference>
<protein>
    <submittedName>
        <fullName evidence="5">Long-chain fatty acid transport protein 4</fullName>
    </submittedName>
</protein>
<keyword evidence="3" id="KW-0547">Nucleotide-binding</keyword>